<dbReference type="Proteomes" id="UP000339690">
    <property type="component" value="Chromosome"/>
</dbReference>
<dbReference type="CDD" id="cd13585">
    <property type="entry name" value="PBP2_TMBP_like"/>
    <property type="match status" value="1"/>
</dbReference>
<dbReference type="SUPFAM" id="SSF53850">
    <property type="entry name" value="Periplasmic binding protein-like II"/>
    <property type="match status" value="1"/>
</dbReference>
<dbReference type="AlphaFoldDB" id="A0A5Q2TI42"/>
<feature type="signal peptide" evidence="1">
    <location>
        <begin position="1"/>
        <end position="18"/>
    </location>
</feature>
<gene>
    <name evidence="2" type="ORF">GI584_06085</name>
</gene>
<keyword evidence="3" id="KW-1185">Reference proteome</keyword>
<protein>
    <submittedName>
        <fullName evidence="2">Extracellular solute-binding protein</fullName>
    </submittedName>
</protein>
<name>A0A5Q2TI42_9BACI</name>
<dbReference type="InterPro" id="IPR050490">
    <property type="entry name" value="Bact_solute-bd_prot1"/>
</dbReference>
<dbReference type="KEGG" id="grc:GI584_06085"/>
<accession>A0A5Q2TI42</accession>
<evidence type="ECO:0000313" key="2">
    <source>
        <dbReference type="EMBL" id="QGH33610.1"/>
    </source>
</evidence>
<dbReference type="Pfam" id="PF13416">
    <property type="entry name" value="SBP_bac_8"/>
    <property type="match status" value="1"/>
</dbReference>
<keyword evidence="1" id="KW-0732">Signal</keyword>
<dbReference type="RefSeq" id="WP_153790622.1">
    <property type="nucleotide sequence ID" value="NZ_CP045915.1"/>
</dbReference>
<dbReference type="PANTHER" id="PTHR43649:SF12">
    <property type="entry name" value="DIACETYLCHITOBIOSE BINDING PROTEIN DASA"/>
    <property type="match status" value="1"/>
</dbReference>
<dbReference type="PANTHER" id="PTHR43649">
    <property type="entry name" value="ARABINOSE-BINDING PROTEIN-RELATED"/>
    <property type="match status" value="1"/>
</dbReference>
<dbReference type="InterPro" id="IPR006059">
    <property type="entry name" value="SBP"/>
</dbReference>
<proteinExistence type="predicted"/>
<dbReference type="PROSITE" id="PS51257">
    <property type="entry name" value="PROKAR_LIPOPROTEIN"/>
    <property type="match status" value="1"/>
</dbReference>
<dbReference type="EMBL" id="CP045915">
    <property type="protein sequence ID" value="QGH33610.1"/>
    <property type="molecule type" value="Genomic_DNA"/>
</dbReference>
<evidence type="ECO:0000256" key="1">
    <source>
        <dbReference type="SAM" id="SignalP"/>
    </source>
</evidence>
<reference evidence="2 3" key="1">
    <citation type="submission" date="2019-11" db="EMBL/GenBank/DDBJ databases">
        <title>Gracilibacillus salitolerans sp. nov., a moderate halophile isolated from a saline soil in northwest China.</title>
        <authorList>
            <person name="Gan L."/>
        </authorList>
    </citation>
    <scope>NUCLEOTIDE SEQUENCE [LARGE SCALE GENOMIC DNA]</scope>
    <source>
        <strain evidence="2 3">SCU50</strain>
    </source>
</reference>
<dbReference type="Gene3D" id="3.40.190.10">
    <property type="entry name" value="Periplasmic binding protein-like II"/>
    <property type="match status" value="1"/>
</dbReference>
<sequence>MKKTFLLLFVLLSTILVACSGNNSESNGESGSESNGEKMQFYVSGDTVEGSALTKMSEKYTEETGVEIEVVDVPYDDMVTKITNMMRAEEPPALARVTGFNPAWNGKLMDLTEVAEQNNVMVDMGITVEDKLVAPPLDLTAVGMFINKSLFEEAGVSYPESEEEVWTWEEFLNSISTVVEETDAQYGMVMDNSEHRLNAFLYQHGSKGFYPDGDEYTTNEETEDALQRFIDMNDNTIMPKAVWTAGEDASSMFKSGRVAAYMSGSWQITDFASNIEDFEWEAVYMPYEDVRATNLGGNYLVGFEGSGQEEQAREFIDWLYQKENYEELATYGGYLPVTEDAEVEYELAQEAYQLYQDEIAASDPIASQQRNELVVKQLISQRSLGSSLADEMITTLNDEQSLDEAIENVKVEMTEAYID</sequence>
<feature type="chain" id="PRO_5039687480" evidence="1">
    <location>
        <begin position="19"/>
        <end position="419"/>
    </location>
</feature>
<organism evidence="2 3">
    <name type="scientific">Gracilibacillus salitolerans</name>
    <dbReference type="NCBI Taxonomy" id="2663022"/>
    <lineage>
        <taxon>Bacteria</taxon>
        <taxon>Bacillati</taxon>
        <taxon>Bacillota</taxon>
        <taxon>Bacilli</taxon>
        <taxon>Bacillales</taxon>
        <taxon>Bacillaceae</taxon>
        <taxon>Gracilibacillus</taxon>
    </lineage>
</organism>
<evidence type="ECO:0000313" key="3">
    <source>
        <dbReference type="Proteomes" id="UP000339690"/>
    </source>
</evidence>